<evidence type="ECO:0000313" key="3">
    <source>
        <dbReference type="WBParaSite" id="PgR061_g009_t01"/>
    </source>
</evidence>
<organism evidence="2 3">
    <name type="scientific">Parascaris univalens</name>
    <name type="common">Nematode worm</name>
    <dbReference type="NCBI Taxonomy" id="6257"/>
    <lineage>
        <taxon>Eukaryota</taxon>
        <taxon>Metazoa</taxon>
        <taxon>Ecdysozoa</taxon>
        <taxon>Nematoda</taxon>
        <taxon>Chromadorea</taxon>
        <taxon>Rhabditida</taxon>
        <taxon>Spirurina</taxon>
        <taxon>Ascaridomorpha</taxon>
        <taxon>Ascaridoidea</taxon>
        <taxon>Ascarididae</taxon>
        <taxon>Parascaris</taxon>
    </lineage>
</organism>
<feature type="signal peptide" evidence="1">
    <location>
        <begin position="1"/>
        <end position="39"/>
    </location>
</feature>
<reference evidence="3" key="1">
    <citation type="submission" date="2022-11" db="UniProtKB">
        <authorList>
            <consortium name="WormBaseParasite"/>
        </authorList>
    </citation>
    <scope>IDENTIFICATION</scope>
</reference>
<dbReference type="AlphaFoldDB" id="A0A915BUN4"/>
<evidence type="ECO:0000256" key="1">
    <source>
        <dbReference type="SAM" id="SignalP"/>
    </source>
</evidence>
<evidence type="ECO:0000313" key="2">
    <source>
        <dbReference type="Proteomes" id="UP000887569"/>
    </source>
</evidence>
<dbReference type="Proteomes" id="UP000887569">
    <property type="component" value="Unplaced"/>
</dbReference>
<accession>A0A915BUN4</accession>
<sequence length="112" mass="11608">IFLYGLLLSSPASQLAHQQPQIKMMKLLLFLLLVTPCLSCSGGGGCCARGTRTMPTLGGKTIPLAGDKLMPMSGGGAPVLSGGMPMGYTALRGSAKSTDEIKPARREVEKTA</sequence>
<keyword evidence="1" id="KW-0732">Signal</keyword>
<proteinExistence type="predicted"/>
<name>A0A915BUN4_PARUN</name>
<dbReference type="WBParaSite" id="PgR061_g009_t01">
    <property type="protein sequence ID" value="PgR061_g009_t01"/>
    <property type="gene ID" value="PgR061_g009"/>
</dbReference>
<protein>
    <submittedName>
        <fullName evidence="3">Uncharacterized protein</fullName>
    </submittedName>
</protein>
<keyword evidence="2" id="KW-1185">Reference proteome</keyword>
<feature type="chain" id="PRO_5036825291" evidence="1">
    <location>
        <begin position="40"/>
        <end position="112"/>
    </location>
</feature>